<feature type="region of interest" description="Disordered" evidence="4">
    <location>
        <begin position="388"/>
        <end position="427"/>
    </location>
</feature>
<dbReference type="GO" id="GO:0005634">
    <property type="term" value="C:nucleus"/>
    <property type="evidence" value="ECO:0007669"/>
    <property type="project" value="TreeGrafter"/>
</dbReference>
<dbReference type="PROSITE" id="PS50082">
    <property type="entry name" value="WD_REPEATS_2"/>
    <property type="match status" value="2"/>
</dbReference>
<dbReference type="InterPro" id="IPR015943">
    <property type="entry name" value="WD40/YVTN_repeat-like_dom_sf"/>
</dbReference>
<gene>
    <name evidence="6" type="ORF">BSL78_26775</name>
</gene>
<dbReference type="PANTHER" id="PTHR16266:SF17">
    <property type="entry name" value="BRWD3"/>
    <property type="match status" value="1"/>
</dbReference>
<dbReference type="InterPro" id="IPR036322">
    <property type="entry name" value="WD40_repeat_dom_sf"/>
</dbReference>
<evidence type="ECO:0000313" key="7">
    <source>
        <dbReference type="Proteomes" id="UP000230750"/>
    </source>
</evidence>
<dbReference type="InterPro" id="IPR001680">
    <property type="entry name" value="WD40_rpt"/>
</dbReference>
<dbReference type="InterPro" id="IPR057451">
    <property type="entry name" value="BRWD/PHIP_AD"/>
</dbReference>
<dbReference type="SUPFAM" id="SSF47370">
    <property type="entry name" value="Bromodomain"/>
    <property type="match status" value="1"/>
</dbReference>
<dbReference type="Pfam" id="PF00400">
    <property type="entry name" value="WD40"/>
    <property type="match status" value="2"/>
</dbReference>
<feature type="compositionally biased region" description="Basic residues" evidence="4">
    <location>
        <begin position="543"/>
        <end position="560"/>
    </location>
</feature>
<feature type="compositionally biased region" description="Polar residues" evidence="4">
    <location>
        <begin position="517"/>
        <end position="529"/>
    </location>
</feature>
<dbReference type="AlphaFoldDB" id="A0A2G8JKY8"/>
<sequence length="966" mass="110348">MTLPAGGAEVLVGWWGYLFIRYDISIKPTCAVFISGGMFLVAGSSDPMIRVYSFVSGSPEKVAELEEHMDRVDSIDFSHSGDGFISGSKDGTARVWRYKHQAWTCITLHMSAKLTGAPQRGDQDSNKVMKHRVTMVGWDLLDRHVVTAVNDQSLRVWNSFNGKLVHILQGHTDEIFVLQAHPWDTRIFLSGGHDGMIILWDLVAGRKIHSFFNMIEGQGHGAVFDCMFSRNGDGIAMTDSHGFLSIFGYGSGEQFRKVPTEQYFHTDYRPLVRDANNFVLDEQTQQAPHLMPPPFLVDIDGNPHPKELQRLVPGRENCADNALVPLIAITEEANVFFALSEAVNFFDLMESKKSSEKENTLHDGVVLNETEQAASILDELIHRMQEQQDANNQAVGSSGSRLEPPRPTTPRGSAHHPLSPNMISPRGLRRTGEVEGVRQAMGNVAIGRPLTKLELLSRRKFVPELLDVVRRCDEERRQAHRQLEQLHYMSESAKRPALKKMVDVERLEESSGYDVNISDNSEEGGSSDYSDWIEEAGINLQPPKRKAQTKRKYKRKRARKKNPERSQDPRRTPRKKTRRALKRKAPKMLVVDEQPVSELPEEYKPSPWITDTNPRRSPYVPQMGDEVMYFWQGHKAYVEAVKRHNVYHIDGRKFPWNHLDLKTEELMKVVGIKYHIGPPTTCGLKLAFIDSNTRKQTGGFFQLRYHDMADVIDFLVLAQHYDIAMRRRWKPGDRFRAVIDDQWWLGAIENKVPLEAENPGSLFQCFPVRWDNGEAERMSPWDLEPIDKKNEPWKVGAGNPVTPAEIQQLQYKPQVGEWGECDQGEECDRILKCLDQVMSLRIAEMFNAPVDLSTYPDYAMTVPYPTDLTTIRNRLMLRFYRRRSALQWEVRRIEWNTNAYNDPNSQIVKTAKLVTNILLEVIRDLDLDNAISLYNQMVGNTEHEDKMEESSGSESDDDSSSEDDDT</sequence>
<feature type="compositionally biased region" description="Acidic residues" evidence="4">
    <location>
        <begin position="954"/>
        <end position="966"/>
    </location>
</feature>
<evidence type="ECO:0000256" key="2">
    <source>
        <dbReference type="PROSITE-ProRule" id="PRU00035"/>
    </source>
</evidence>
<proteinExistence type="predicted"/>
<dbReference type="InterPro" id="IPR052060">
    <property type="entry name" value="Bromo_WD_repeat"/>
</dbReference>
<dbReference type="FunFam" id="1.20.920.10:FF:000066">
    <property type="entry name" value="Transcription initiation factor TFIID subunit 1"/>
    <property type="match status" value="1"/>
</dbReference>
<evidence type="ECO:0000256" key="1">
    <source>
        <dbReference type="ARBA" id="ARBA00023117"/>
    </source>
</evidence>
<keyword evidence="7" id="KW-1185">Reference proteome</keyword>
<dbReference type="SMART" id="SM00297">
    <property type="entry name" value="BROMO"/>
    <property type="match status" value="1"/>
</dbReference>
<evidence type="ECO:0000256" key="3">
    <source>
        <dbReference type="PROSITE-ProRule" id="PRU00221"/>
    </source>
</evidence>
<evidence type="ECO:0000259" key="5">
    <source>
        <dbReference type="PROSITE" id="PS50014"/>
    </source>
</evidence>
<name>A0A2G8JKY8_STIJA</name>
<feature type="non-terminal residue" evidence="6">
    <location>
        <position position="966"/>
    </location>
</feature>
<feature type="region of interest" description="Disordered" evidence="4">
    <location>
        <begin position="940"/>
        <end position="966"/>
    </location>
</feature>
<dbReference type="GO" id="GO:0007010">
    <property type="term" value="P:cytoskeleton organization"/>
    <property type="evidence" value="ECO:0007669"/>
    <property type="project" value="TreeGrafter"/>
</dbReference>
<feature type="repeat" description="WD" evidence="3">
    <location>
        <begin position="65"/>
        <end position="96"/>
    </location>
</feature>
<dbReference type="PROSITE" id="PS50014">
    <property type="entry name" value="BROMODOMAIN_2"/>
    <property type="match status" value="1"/>
</dbReference>
<evidence type="ECO:0000313" key="6">
    <source>
        <dbReference type="EMBL" id="PIK36390.1"/>
    </source>
</evidence>
<dbReference type="Gene3D" id="2.130.10.10">
    <property type="entry name" value="YVTN repeat-like/Quinoprotein amine dehydrogenase"/>
    <property type="match status" value="1"/>
</dbReference>
<reference evidence="6 7" key="1">
    <citation type="journal article" date="2017" name="PLoS Biol.">
        <title>The sea cucumber genome provides insights into morphological evolution and visceral regeneration.</title>
        <authorList>
            <person name="Zhang X."/>
            <person name="Sun L."/>
            <person name="Yuan J."/>
            <person name="Sun Y."/>
            <person name="Gao Y."/>
            <person name="Zhang L."/>
            <person name="Li S."/>
            <person name="Dai H."/>
            <person name="Hamel J.F."/>
            <person name="Liu C."/>
            <person name="Yu Y."/>
            <person name="Liu S."/>
            <person name="Lin W."/>
            <person name="Guo K."/>
            <person name="Jin S."/>
            <person name="Xu P."/>
            <person name="Storey K.B."/>
            <person name="Huan P."/>
            <person name="Zhang T."/>
            <person name="Zhou Y."/>
            <person name="Zhang J."/>
            <person name="Lin C."/>
            <person name="Li X."/>
            <person name="Xing L."/>
            <person name="Huo D."/>
            <person name="Sun M."/>
            <person name="Wang L."/>
            <person name="Mercier A."/>
            <person name="Li F."/>
            <person name="Yang H."/>
            <person name="Xiang J."/>
        </authorList>
    </citation>
    <scope>NUCLEOTIDE SEQUENCE [LARGE SCALE GENOMIC DNA]</scope>
    <source>
        <strain evidence="6">Shaxun</strain>
        <tissue evidence="6">Muscle</tissue>
    </source>
</reference>
<dbReference type="PROSITE" id="PS50294">
    <property type="entry name" value="WD_REPEATS_REGION"/>
    <property type="match status" value="2"/>
</dbReference>
<keyword evidence="3" id="KW-0853">WD repeat</keyword>
<dbReference type="SMART" id="SM00320">
    <property type="entry name" value="WD40"/>
    <property type="match status" value="4"/>
</dbReference>
<dbReference type="Proteomes" id="UP000230750">
    <property type="component" value="Unassembled WGS sequence"/>
</dbReference>
<dbReference type="Pfam" id="PF25313">
    <property type="entry name" value="BRWD_AD"/>
    <property type="match status" value="1"/>
</dbReference>
<keyword evidence="1 2" id="KW-0103">Bromodomain</keyword>
<feature type="repeat" description="WD" evidence="3">
    <location>
        <begin position="168"/>
        <end position="210"/>
    </location>
</feature>
<feature type="region of interest" description="Disordered" evidence="4">
    <location>
        <begin position="509"/>
        <end position="586"/>
    </location>
</feature>
<dbReference type="EMBL" id="MRZV01001683">
    <property type="protein sequence ID" value="PIK36390.1"/>
    <property type="molecule type" value="Genomic_DNA"/>
</dbReference>
<dbReference type="CDD" id="cd05529">
    <property type="entry name" value="Bromo_WDR9_I_like"/>
    <property type="match status" value="1"/>
</dbReference>
<dbReference type="GO" id="GO:0006357">
    <property type="term" value="P:regulation of transcription by RNA polymerase II"/>
    <property type="evidence" value="ECO:0007669"/>
    <property type="project" value="TreeGrafter"/>
</dbReference>
<dbReference type="STRING" id="307972.A0A2G8JKY8"/>
<dbReference type="SUPFAM" id="SSF50978">
    <property type="entry name" value="WD40 repeat-like"/>
    <property type="match status" value="1"/>
</dbReference>
<dbReference type="InterPro" id="IPR036427">
    <property type="entry name" value="Bromodomain-like_sf"/>
</dbReference>
<dbReference type="PANTHER" id="PTHR16266">
    <property type="entry name" value="WD REPEAT DOMAIN 9"/>
    <property type="match status" value="1"/>
</dbReference>
<organism evidence="6 7">
    <name type="scientific">Stichopus japonicus</name>
    <name type="common">Sea cucumber</name>
    <dbReference type="NCBI Taxonomy" id="307972"/>
    <lineage>
        <taxon>Eukaryota</taxon>
        <taxon>Metazoa</taxon>
        <taxon>Echinodermata</taxon>
        <taxon>Eleutherozoa</taxon>
        <taxon>Echinozoa</taxon>
        <taxon>Holothuroidea</taxon>
        <taxon>Aspidochirotacea</taxon>
        <taxon>Aspidochirotida</taxon>
        <taxon>Stichopodidae</taxon>
        <taxon>Apostichopus</taxon>
    </lineage>
</organism>
<dbReference type="OrthoDB" id="10265743at2759"/>
<evidence type="ECO:0000256" key="4">
    <source>
        <dbReference type="SAM" id="MobiDB-lite"/>
    </source>
</evidence>
<feature type="compositionally biased region" description="Basic and acidic residues" evidence="4">
    <location>
        <begin position="561"/>
        <end position="571"/>
    </location>
</feature>
<dbReference type="GO" id="GO:0008360">
    <property type="term" value="P:regulation of cell shape"/>
    <property type="evidence" value="ECO:0007669"/>
    <property type="project" value="TreeGrafter"/>
</dbReference>
<dbReference type="InterPro" id="IPR001487">
    <property type="entry name" value="Bromodomain"/>
</dbReference>
<dbReference type="Pfam" id="PF00439">
    <property type="entry name" value="Bromodomain"/>
    <property type="match status" value="1"/>
</dbReference>
<feature type="compositionally biased region" description="Basic residues" evidence="4">
    <location>
        <begin position="572"/>
        <end position="586"/>
    </location>
</feature>
<feature type="compositionally biased region" description="Polar residues" evidence="4">
    <location>
        <begin position="388"/>
        <end position="400"/>
    </location>
</feature>
<accession>A0A2G8JKY8</accession>
<feature type="domain" description="Bromo" evidence="5">
    <location>
        <begin position="838"/>
        <end position="908"/>
    </location>
</feature>
<protein>
    <submittedName>
        <fullName evidence="6">Putative bromodomain and WD repeat-containing protein 3</fullName>
    </submittedName>
</protein>
<comment type="caution">
    <text evidence="6">The sequence shown here is derived from an EMBL/GenBank/DDBJ whole genome shotgun (WGS) entry which is preliminary data.</text>
</comment>
<dbReference type="Gene3D" id="1.20.920.10">
    <property type="entry name" value="Bromodomain-like"/>
    <property type="match status" value="1"/>
</dbReference>